<dbReference type="AlphaFoldDB" id="A0A0F9JDT2"/>
<name>A0A0F9JDT2_9ZZZZ</name>
<accession>A0A0F9JDT2</accession>
<organism evidence="1">
    <name type="scientific">marine sediment metagenome</name>
    <dbReference type="NCBI Taxonomy" id="412755"/>
    <lineage>
        <taxon>unclassified sequences</taxon>
        <taxon>metagenomes</taxon>
        <taxon>ecological metagenomes</taxon>
    </lineage>
</organism>
<reference evidence="1" key="1">
    <citation type="journal article" date="2015" name="Nature">
        <title>Complex archaea that bridge the gap between prokaryotes and eukaryotes.</title>
        <authorList>
            <person name="Spang A."/>
            <person name="Saw J.H."/>
            <person name="Jorgensen S.L."/>
            <person name="Zaremba-Niedzwiedzka K."/>
            <person name="Martijn J."/>
            <person name="Lind A.E."/>
            <person name="van Eijk R."/>
            <person name="Schleper C."/>
            <person name="Guy L."/>
            <person name="Ettema T.J."/>
        </authorList>
    </citation>
    <scope>NUCLEOTIDE SEQUENCE</scope>
</reference>
<protein>
    <submittedName>
        <fullName evidence="1">Uncharacterized protein</fullName>
    </submittedName>
</protein>
<comment type="caution">
    <text evidence="1">The sequence shown here is derived from an EMBL/GenBank/DDBJ whole genome shotgun (WGS) entry which is preliminary data.</text>
</comment>
<sequence>MSTQPSTSQSEREAALGQAYVEYLMSRGASEIVARRGFDTDRKLESAALCRFAAGYDAGRAELDAIVENAYEWGRSWERSYHKAMDSKEELEEALGVLADEWKANASGPRLEGPGPTVLHVRSTLRVCAAQLERALLPKATEGDGDG</sequence>
<proteinExistence type="predicted"/>
<evidence type="ECO:0000313" key="1">
    <source>
        <dbReference type="EMBL" id="KKM03986.1"/>
    </source>
</evidence>
<dbReference type="EMBL" id="LAZR01016560">
    <property type="protein sequence ID" value="KKM03986.1"/>
    <property type="molecule type" value="Genomic_DNA"/>
</dbReference>
<gene>
    <name evidence="1" type="ORF">LCGC14_1768970</name>
</gene>